<keyword evidence="4" id="KW-1185">Reference proteome</keyword>
<evidence type="ECO:0000256" key="1">
    <source>
        <dbReference type="SAM" id="SignalP"/>
    </source>
</evidence>
<name>A0AAV2DWW7_9ROSI</name>
<dbReference type="EMBL" id="OZ034816">
    <property type="protein sequence ID" value="CAL1378153.1"/>
    <property type="molecule type" value="Genomic_DNA"/>
</dbReference>
<keyword evidence="1" id="KW-0732">Signal</keyword>
<evidence type="ECO:0000313" key="2">
    <source>
        <dbReference type="EMBL" id="CAL1378153.1"/>
    </source>
</evidence>
<proteinExistence type="predicted"/>
<dbReference type="AlphaFoldDB" id="A0AAV2DWW7"/>
<feature type="signal peptide" evidence="1">
    <location>
        <begin position="1"/>
        <end position="28"/>
    </location>
</feature>
<reference evidence="2 4" key="1">
    <citation type="submission" date="2024-04" db="EMBL/GenBank/DDBJ databases">
        <authorList>
            <person name="Fracassetti M."/>
        </authorList>
    </citation>
    <scope>NUCLEOTIDE SEQUENCE [LARGE SCALE GENOMIC DNA]</scope>
</reference>
<accession>A0AAV2DWW7</accession>
<feature type="chain" id="PRO_5044714314" description="Gnk2-homologous domain-containing protein" evidence="1">
    <location>
        <begin position="29"/>
        <end position="119"/>
    </location>
</feature>
<evidence type="ECO:0008006" key="5">
    <source>
        <dbReference type="Google" id="ProtNLM"/>
    </source>
</evidence>
<gene>
    <name evidence="2" type="ORF">LTRI10_LOCUS19753</name>
    <name evidence="3" type="ORF">LTRI10_LOCUS19755</name>
</gene>
<dbReference type="Proteomes" id="UP001497516">
    <property type="component" value="Chromosome 3"/>
</dbReference>
<evidence type="ECO:0000313" key="3">
    <source>
        <dbReference type="EMBL" id="CAL1378155.1"/>
    </source>
</evidence>
<dbReference type="EMBL" id="OZ034816">
    <property type="protein sequence ID" value="CAL1378155.1"/>
    <property type="molecule type" value="Genomic_DNA"/>
</dbReference>
<evidence type="ECO:0000313" key="4">
    <source>
        <dbReference type="Proteomes" id="UP001497516"/>
    </source>
</evidence>
<dbReference type="PROSITE" id="PS51257">
    <property type="entry name" value="PROKAR_LIPOPROTEIN"/>
    <property type="match status" value="1"/>
</dbReference>
<protein>
    <recommendedName>
        <fullName evidence="5">Gnk2-homologous domain-containing protein</fullName>
    </recommendedName>
</protein>
<organism evidence="2 4">
    <name type="scientific">Linum trigynum</name>
    <dbReference type="NCBI Taxonomy" id="586398"/>
    <lineage>
        <taxon>Eukaryota</taxon>
        <taxon>Viridiplantae</taxon>
        <taxon>Streptophyta</taxon>
        <taxon>Embryophyta</taxon>
        <taxon>Tracheophyta</taxon>
        <taxon>Spermatophyta</taxon>
        <taxon>Magnoliopsida</taxon>
        <taxon>eudicotyledons</taxon>
        <taxon>Gunneridae</taxon>
        <taxon>Pentapetalae</taxon>
        <taxon>rosids</taxon>
        <taxon>fabids</taxon>
        <taxon>Malpighiales</taxon>
        <taxon>Linaceae</taxon>
        <taxon>Linum</taxon>
    </lineage>
</organism>
<sequence>MAGSQKKVTALSVLAVVIVGCFIQSANAKTCSGSVSEFGYASAVTNILTTLARVTPGRPTFSYDTTYAGTIGGSASCRGKKVQPCIDCLGRLQSQLSSCTSSRKGSCSEATCTMSFHKL</sequence>